<dbReference type="CDD" id="cd04238">
    <property type="entry name" value="AAK_NAGK-like"/>
    <property type="match status" value="1"/>
</dbReference>
<keyword evidence="9" id="KW-0963">Cytoplasm</keyword>
<comment type="caution">
    <text evidence="11">The sequence shown here is derived from an EMBL/GenBank/DDBJ whole genome shotgun (WGS) entry which is preliminary data.</text>
</comment>
<dbReference type="InterPro" id="IPR036393">
    <property type="entry name" value="AceGlu_kinase-like_sf"/>
</dbReference>
<dbReference type="Gene3D" id="3.40.1160.10">
    <property type="entry name" value="Acetylglutamate kinase-like"/>
    <property type="match status" value="1"/>
</dbReference>
<gene>
    <name evidence="9" type="primary">argB</name>
    <name evidence="11" type="ORF">J2S08_002283</name>
</gene>
<feature type="binding site" evidence="9">
    <location>
        <begin position="42"/>
        <end position="43"/>
    </location>
    <ligand>
        <name>substrate</name>
    </ligand>
</feature>
<keyword evidence="4 9" id="KW-0808">Transferase</keyword>
<keyword evidence="2 9" id="KW-0055">Arginine biosynthesis</keyword>
<dbReference type="EMBL" id="JAUSTT010000012">
    <property type="protein sequence ID" value="MDQ0176439.1"/>
    <property type="molecule type" value="Genomic_DNA"/>
</dbReference>
<evidence type="ECO:0000256" key="3">
    <source>
        <dbReference type="ARBA" id="ARBA00022605"/>
    </source>
</evidence>
<evidence type="ECO:0000313" key="11">
    <source>
        <dbReference type="EMBL" id="MDQ0176439.1"/>
    </source>
</evidence>
<feature type="site" description="Transition state stabilizer" evidence="9">
    <location>
        <position position="9"/>
    </location>
</feature>
<proteinExistence type="inferred from homology"/>
<evidence type="ECO:0000256" key="9">
    <source>
        <dbReference type="HAMAP-Rule" id="MF_00082"/>
    </source>
</evidence>
<dbReference type="InterPro" id="IPR001048">
    <property type="entry name" value="Asp/Glu/Uridylate_kinase"/>
</dbReference>
<dbReference type="PANTHER" id="PTHR23342:SF0">
    <property type="entry name" value="N-ACETYLGLUTAMATE SYNTHASE, MITOCHONDRIAL"/>
    <property type="match status" value="1"/>
</dbReference>
<feature type="site" description="Transition state stabilizer" evidence="9">
    <location>
        <position position="217"/>
    </location>
</feature>
<evidence type="ECO:0000313" key="12">
    <source>
        <dbReference type="Proteomes" id="UP001223586"/>
    </source>
</evidence>
<evidence type="ECO:0000256" key="1">
    <source>
        <dbReference type="ARBA" id="ARBA00004828"/>
    </source>
</evidence>
<dbReference type="NCBIfam" id="TIGR00761">
    <property type="entry name" value="argB"/>
    <property type="match status" value="1"/>
</dbReference>
<comment type="catalytic activity">
    <reaction evidence="8 9">
        <text>N-acetyl-L-glutamate + ATP = N-acetyl-L-glutamyl 5-phosphate + ADP</text>
        <dbReference type="Rhea" id="RHEA:14629"/>
        <dbReference type="ChEBI" id="CHEBI:30616"/>
        <dbReference type="ChEBI" id="CHEBI:44337"/>
        <dbReference type="ChEBI" id="CHEBI:57936"/>
        <dbReference type="ChEBI" id="CHEBI:456216"/>
        <dbReference type="EC" id="2.7.2.8"/>
    </reaction>
</comment>
<evidence type="ECO:0000256" key="5">
    <source>
        <dbReference type="ARBA" id="ARBA00022741"/>
    </source>
</evidence>
<dbReference type="PIRSF" id="PIRSF000728">
    <property type="entry name" value="NAGK"/>
    <property type="match status" value="1"/>
</dbReference>
<evidence type="ECO:0000256" key="8">
    <source>
        <dbReference type="ARBA" id="ARBA00048141"/>
    </source>
</evidence>
<keyword evidence="3 9" id="KW-0028">Amino-acid biosynthesis</keyword>
<dbReference type="GO" id="GO:0003991">
    <property type="term" value="F:acetylglutamate kinase activity"/>
    <property type="evidence" value="ECO:0007669"/>
    <property type="project" value="UniProtKB-EC"/>
</dbReference>
<feature type="binding site" evidence="9">
    <location>
        <position position="64"/>
    </location>
    <ligand>
        <name>substrate</name>
    </ligand>
</feature>
<comment type="similarity">
    <text evidence="9">Belongs to the acetylglutamate kinase family. ArgB subfamily.</text>
</comment>
<dbReference type="PANTHER" id="PTHR23342">
    <property type="entry name" value="N-ACETYLGLUTAMATE SYNTHASE"/>
    <property type="match status" value="1"/>
</dbReference>
<evidence type="ECO:0000256" key="4">
    <source>
        <dbReference type="ARBA" id="ARBA00022679"/>
    </source>
</evidence>
<keyword evidence="12" id="KW-1185">Reference proteome</keyword>
<protein>
    <recommendedName>
        <fullName evidence="9">Acetylglutamate kinase</fullName>
        <ecNumber evidence="9">2.7.2.8</ecNumber>
    </recommendedName>
    <alternativeName>
        <fullName evidence="9">N-acetyl-L-glutamate 5-phosphotransferase</fullName>
    </alternativeName>
    <alternativeName>
        <fullName evidence="9">NAG kinase</fullName>
        <shortName evidence="9">NAGK</shortName>
    </alternativeName>
</protein>
<evidence type="ECO:0000256" key="7">
    <source>
        <dbReference type="ARBA" id="ARBA00022840"/>
    </source>
</evidence>
<keyword evidence="6 9" id="KW-0418">Kinase</keyword>
<keyword evidence="5 9" id="KW-0547">Nucleotide-binding</keyword>
<dbReference type="Proteomes" id="UP001223586">
    <property type="component" value="Unassembled WGS sequence"/>
</dbReference>
<evidence type="ECO:0000256" key="2">
    <source>
        <dbReference type="ARBA" id="ARBA00022571"/>
    </source>
</evidence>
<dbReference type="EC" id="2.7.2.8" evidence="9"/>
<evidence type="ECO:0000259" key="10">
    <source>
        <dbReference type="Pfam" id="PF00696"/>
    </source>
</evidence>
<dbReference type="InterPro" id="IPR037528">
    <property type="entry name" value="ArgB"/>
</dbReference>
<name>A0ABT9WT12_9BACI</name>
<feature type="domain" description="Aspartate/glutamate/uridylate kinase" evidence="10">
    <location>
        <begin position="5"/>
        <end position="236"/>
    </location>
</feature>
<comment type="function">
    <text evidence="9">Catalyzes the ATP-dependent phosphorylation of N-acetyl-L-glutamate.</text>
</comment>
<accession>A0ABT9WT12</accession>
<comment type="subcellular location">
    <subcellularLocation>
        <location evidence="9">Cytoplasm</location>
    </subcellularLocation>
</comment>
<evidence type="ECO:0000256" key="6">
    <source>
        <dbReference type="ARBA" id="ARBA00022777"/>
    </source>
</evidence>
<feature type="binding site" evidence="9">
    <location>
        <position position="158"/>
    </location>
    <ligand>
        <name>substrate</name>
    </ligand>
</feature>
<dbReference type="SUPFAM" id="SSF53633">
    <property type="entry name" value="Carbamate kinase-like"/>
    <property type="match status" value="1"/>
</dbReference>
<keyword evidence="7 9" id="KW-0067">ATP-binding</keyword>
<sequence>MMEELIVIKCGGSTVESLSDDFFKGIKALQQQGKKPVIVHGGGPRIKKMLTALHIQSEMVNGLRKTTPEVMTVVEMVLSGNVNKELVRKLQKHGVYAFGVTGCDGLLLQAKAKDLPALGLVGEIVKVNDTFLHNMIDLGAVPVISPIAAGMDGEDCYNINADTAASAIANALEAKQILFVTDVPGILKDNQLLSEVTPKELVNFIHDGTITGGMIPKVHAAMESLQGEAEEIMIVSGHANIVGDGHIIGTKIRNTVGVIQ</sequence>
<reference evidence="11 12" key="1">
    <citation type="submission" date="2023-07" db="EMBL/GenBank/DDBJ databases">
        <title>Genomic Encyclopedia of Type Strains, Phase IV (KMG-IV): sequencing the most valuable type-strain genomes for metagenomic binning, comparative biology and taxonomic classification.</title>
        <authorList>
            <person name="Goeker M."/>
        </authorList>
    </citation>
    <scope>NUCLEOTIDE SEQUENCE [LARGE SCALE GENOMIC DNA]</scope>
    <source>
        <strain evidence="11 12">DSM 23837</strain>
    </source>
</reference>
<organism evidence="11 12">
    <name type="scientific">Bacillus chungangensis</name>
    <dbReference type="NCBI Taxonomy" id="587633"/>
    <lineage>
        <taxon>Bacteria</taxon>
        <taxon>Bacillati</taxon>
        <taxon>Bacillota</taxon>
        <taxon>Bacilli</taxon>
        <taxon>Bacillales</taxon>
        <taxon>Bacillaceae</taxon>
        <taxon>Bacillus</taxon>
    </lineage>
</organism>
<dbReference type="HAMAP" id="MF_00082">
    <property type="entry name" value="ArgB"/>
    <property type="match status" value="1"/>
</dbReference>
<dbReference type="InterPro" id="IPR004662">
    <property type="entry name" value="AcgluKinase_fam"/>
</dbReference>
<dbReference type="Pfam" id="PF00696">
    <property type="entry name" value="AA_kinase"/>
    <property type="match status" value="1"/>
</dbReference>
<comment type="pathway">
    <text evidence="1 9">Amino-acid biosynthesis; L-arginine biosynthesis; N(2)-acetyl-L-ornithine from L-glutamate: step 2/4.</text>
</comment>